<feature type="chain" id="PRO_5006264021" evidence="3">
    <location>
        <begin position="17"/>
        <end position="283"/>
    </location>
</feature>
<keyword evidence="1" id="KW-0831">Ubiquinone biosynthesis</keyword>
<evidence type="ECO:0000256" key="3">
    <source>
        <dbReference type="SAM" id="SignalP"/>
    </source>
</evidence>
<sequence length="283" mass="31330">MMIMIIMMMMPTIVLIRSPGAPPHISSMNPQIIMMQRCLRLPKLLALRRDLHLAQVERQAVVTEAPEAEPQDAFERQYFKERIEISPFQRVFLAAGSSIAALLDPRRHDMIACLGETTGEDALWTILDSMQASEEGQRIMADKPRIHTSTIDFKYLETLPPDTFGAAYVKFLNVRCVFAHRFGYNFGNQLLASHAGQSHGREVFGGTEVGLLDDAVSRMPRPHPHGVGHAHQYARRGVRQVGGGSEHGTAHVLWWCGVRSSSPTSQAAACVLEALLAVGPGER</sequence>
<dbReference type="Pfam" id="PF05019">
    <property type="entry name" value="Coq4"/>
    <property type="match status" value="1"/>
</dbReference>
<reference evidence="4 5" key="1">
    <citation type="journal article" date="2007" name="Nature">
        <title>Evolution of genes and genomes on the Drosophila phylogeny.</title>
        <authorList>
            <consortium name="Drosophila 12 Genomes Consortium"/>
            <person name="Clark A.G."/>
            <person name="Eisen M.B."/>
            <person name="Smith D.R."/>
            <person name="Bergman C.M."/>
            <person name="Oliver B."/>
            <person name="Markow T.A."/>
            <person name="Kaufman T.C."/>
            <person name="Kellis M."/>
            <person name="Gelbart W."/>
            <person name="Iyer V.N."/>
            <person name="Pollard D.A."/>
            <person name="Sackton T.B."/>
            <person name="Larracuente A.M."/>
            <person name="Singh N.D."/>
            <person name="Abad J.P."/>
            <person name="Abt D.N."/>
            <person name="Adryan B."/>
            <person name="Aguade M."/>
            <person name="Akashi H."/>
            <person name="Anderson W.W."/>
            <person name="Aquadro C.F."/>
            <person name="Ardell D.H."/>
            <person name="Arguello R."/>
            <person name="Artieri C.G."/>
            <person name="Barbash D.A."/>
            <person name="Barker D."/>
            <person name="Barsanti P."/>
            <person name="Batterham P."/>
            <person name="Batzoglou S."/>
            <person name="Begun D."/>
            <person name="Bhutkar A."/>
            <person name="Blanco E."/>
            <person name="Bosak S.A."/>
            <person name="Bradley R.K."/>
            <person name="Brand A.D."/>
            <person name="Brent M.R."/>
            <person name="Brooks A.N."/>
            <person name="Brown R.H."/>
            <person name="Butlin R.K."/>
            <person name="Caggese C."/>
            <person name="Calvi B.R."/>
            <person name="Bernardo de Carvalho A."/>
            <person name="Caspi A."/>
            <person name="Castrezana S."/>
            <person name="Celniker S.E."/>
            <person name="Chang J.L."/>
            <person name="Chapple C."/>
            <person name="Chatterji S."/>
            <person name="Chinwalla A."/>
            <person name="Civetta A."/>
            <person name="Clifton S.W."/>
            <person name="Comeron J.M."/>
            <person name="Costello J.C."/>
            <person name="Coyne J.A."/>
            <person name="Daub J."/>
            <person name="David R.G."/>
            <person name="Delcher A.L."/>
            <person name="Delehaunty K."/>
            <person name="Do C.B."/>
            <person name="Ebling H."/>
            <person name="Edwards K."/>
            <person name="Eickbush T."/>
            <person name="Evans J.D."/>
            <person name="Filipski A."/>
            <person name="Findeiss S."/>
            <person name="Freyhult E."/>
            <person name="Fulton L."/>
            <person name="Fulton R."/>
            <person name="Garcia A.C."/>
            <person name="Gardiner A."/>
            <person name="Garfield D.A."/>
            <person name="Garvin B.E."/>
            <person name="Gibson G."/>
            <person name="Gilbert D."/>
            <person name="Gnerre S."/>
            <person name="Godfrey J."/>
            <person name="Good R."/>
            <person name="Gotea V."/>
            <person name="Gravely B."/>
            <person name="Greenberg A.J."/>
            <person name="Griffiths-Jones S."/>
            <person name="Gross S."/>
            <person name="Guigo R."/>
            <person name="Gustafson E.A."/>
            <person name="Haerty W."/>
            <person name="Hahn M.W."/>
            <person name="Halligan D.L."/>
            <person name="Halpern A.L."/>
            <person name="Halter G.M."/>
            <person name="Han M.V."/>
            <person name="Heger A."/>
            <person name="Hillier L."/>
            <person name="Hinrichs A.S."/>
            <person name="Holmes I."/>
            <person name="Hoskins R.A."/>
            <person name="Hubisz M.J."/>
            <person name="Hultmark D."/>
            <person name="Huntley M.A."/>
            <person name="Jaffe D.B."/>
            <person name="Jagadeeshan S."/>
            <person name="Jeck W.R."/>
            <person name="Johnson J."/>
            <person name="Jones C.D."/>
            <person name="Jordan W.C."/>
            <person name="Karpen G.H."/>
            <person name="Kataoka E."/>
            <person name="Keightley P.D."/>
            <person name="Kheradpour P."/>
            <person name="Kirkness E.F."/>
            <person name="Koerich L.B."/>
            <person name="Kristiansen K."/>
            <person name="Kudrna D."/>
            <person name="Kulathinal R.J."/>
            <person name="Kumar S."/>
            <person name="Kwok R."/>
            <person name="Lander E."/>
            <person name="Langley C.H."/>
            <person name="Lapoint R."/>
            <person name="Lazzaro B.P."/>
            <person name="Lee S.J."/>
            <person name="Levesque L."/>
            <person name="Li R."/>
            <person name="Lin C.F."/>
            <person name="Lin M.F."/>
            <person name="Lindblad-Toh K."/>
            <person name="Llopart A."/>
            <person name="Long M."/>
            <person name="Low L."/>
            <person name="Lozovsky E."/>
            <person name="Lu J."/>
            <person name="Luo M."/>
            <person name="Machado C.A."/>
            <person name="Makalowski W."/>
            <person name="Marzo M."/>
            <person name="Matsuda M."/>
            <person name="Matzkin L."/>
            <person name="McAllister B."/>
            <person name="McBride C.S."/>
            <person name="McKernan B."/>
            <person name="McKernan K."/>
            <person name="Mendez-Lago M."/>
            <person name="Minx P."/>
            <person name="Mollenhauer M.U."/>
            <person name="Montooth K."/>
            <person name="Mount S.M."/>
            <person name="Mu X."/>
            <person name="Myers E."/>
            <person name="Negre B."/>
            <person name="Newfeld S."/>
            <person name="Nielsen R."/>
            <person name="Noor M.A."/>
            <person name="O'Grady P."/>
            <person name="Pachter L."/>
            <person name="Papaceit M."/>
            <person name="Parisi M.J."/>
            <person name="Parisi M."/>
            <person name="Parts L."/>
            <person name="Pedersen J.S."/>
            <person name="Pesole G."/>
            <person name="Phillippy A.M."/>
            <person name="Ponting C.P."/>
            <person name="Pop M."/>
            <person name="Porcelli D."/>
            <person name="Powell J.R."/>
            <person name="Prohaska S."/>
            <person name="Pruitt K."/>
            <person name="Puig M."/>
            <person name="Quesneville H."/>
            <person name="Ram K.R."/>
            <person name="Rand D."/>
            <person name="Rasmussen M.D."/>
            <person name="Reed L.K."/>
            <person name="Reenan R."/>
            <person name="Reily A."/>
            <person name="Remington K.A."/>
            <person name="Rieger T.T."/>
            <person name="Ritchie M.G."/>
            <person name="Robin C."/>
            <person name="Rogers Y.H."/>
            <person name="Rohde C."/>
            <person name="Rozas J."/>
            <person name="Rubenfield M.J."/>
            <person name="Ruiz A."/>
            <person name="Russo S."/>
            <person name="Salzberg S.L."/>
            <person name="Sanchez-Gracia A."/>
            <person name="Saranga D.J."/>
            <person name="Sato H."/>
            <person name="Schaeffer S.W."/>
            <person name="Schatz M.C."/>
            <person name="Schlenke T."/>
            <person name="Schwartz R."/>
            <person name="Segarra C."/>
            <person name="Singh R.S."/>
            <person name="Sirot L."/>
            <person name="Sirota M."/>
            <person name="Sisneros N.B."/>
            <person name="Smith C.D."/>
            <person name="Smith T.F."/>
            <person name="Spieth J."/>
            <person name="Stage D.E."/>
            <person name="Stark A."/>
            <person name="Stephan W."/>
            <person name="Strausberg R.L."/>
            <person name="Strempel S."/>
            <person name="Sturgill D."/>
            <person name="Sutton G."/>
            <person name="Sutton G.G."/>
            <person name="Tao W."/>
            <person name="Teichmann S."/>
            <person name="Tobari Y.N."/>
            <person name="Tomimura Y."/>
            <person name="Tsolas J.M."/>
            <person name="Valente V.L."/>
            <person name="Venter E."/>
            <person name="Venter J.C."/>
            <person name="Vicario S."/>
            <person name="Vieira F.G."/>
            <person name="Vilella A.J."/>
            <person name="Villasante A."/>
            <person name="Walenz B."/>
            <person name="Wang J."/>
            <person name="Wasserman M."/>
            <person name="Watts T."/>
            <person name="Wilson D."/>
            <person name="Wilson R.K."/>
            <person name="Wing R.A."/>
            <person name="Wolfner M.F."/>
            <person name="Wong A."/>
            <person name="Wong G.K."/>
            <person name="Wu C.I."/>
            <person name="Wu G."/>
            <person name="Yamamoto D."/>
            <person name="Yang H.P."/>
            <person name="Yang S.P."/>
            <person name="Yorke J.A."/>
            <person name="Yoshida K."/>
            <person name="Zdobnov E."/>
            <person name="Zhang P."/>
            <person name="Zhang Y."/>
            <person name="Zimin A.V."/>
            <person name="Baldwin J."/>
            <person name="Abdouelleil A."/>
            <person name="Abdulkadir J."/>
            <person name="Abebe A."/>
            <person name="Abera B."/>
            <person name="Abreu J."/>
            <person name="Acer S.C."/>
            <person name="Aftuck L."/>
            <person name="Alexander A."/>
            <person name="An P."/>
            <person name="Anderson E."/>
            <person name="Anderson S."/>
            <person name="Arachi H."/>
            <person name="Azer M."/>
            <person name="Bachantsang P."/>
            <person name="Barry A."/>
            <person name="Bayul T."/>
            <person name="Berlin A."/>
            <person name="Bessette D."/>
            <person name="Bloom T."/>
            <person name="Blye J."/>
            <person name="Boguslavskiy L."/>
            <person name="Bonnet C."/>
            <person name="Boukhgalter B."/>
            <person name="Bourzgui I."/>
            <person name="Brown A."/>
            <person name="Cahill P."/>
            <person name="Channer S."/>
            <person name="Cheshatsang Y."/>
            <person name="Chuda L."/>
            <person name="Citroen M."/>
            <person name="Collymore A."/>
            <person name="Cooke P."/>
            <person name="Costello M."/>
            <person name="D'Aco K."/>
            <person name="Daza R."/>
            <person name="De Haan G."/>
            <person name="DeGray S."/>
            <person name="DeMaso C."/>
            <person name="Dhargay N."/>
            <person name="Dooley K."/>
            <person name="Dooley E."/>
            <person name="Doricent M."/>
            <person name="Dorje P."/>
            <person name="Dorjee K."/>
            <person name="Dupes A."/>
            <person name="Elong R."/>
            <person name="Falk J."/>
            <person name="Farina A."/>
            <person name="Faro S."/>
            <person name="Ferguson D."/>
            <person name="Fisher S."/>
            <person name="Foley C.D."/>
            <person name="Franke A."/>
            <person name="Friedrich D."/>
            <person name="Gadbois L."/>
            <person name="Gearin G."/>
            <person name="Gearin C.R."/>
            <person name="Giannoukos G."/>
            <person name="Goode T."/>
            <person name="Graham J."/>
            <person name="Grandbois E."/>
            <person name="Grewal S."/>
            <person name="Gyaltsen K."/>
            <person name="Hafez N."/>
            <person name="Hagos B."/>
            <person name="Hall J."/>
            <person name="Henson C."/>
            <person name="Hollinger A."/>
            <person name="Honan T."/>
            <person name="Huard M.D."/>
            <person name="Hughes L."/>
            <person name="Hurhula B."/>
            <person name="Husby M.E."/>
            <person name="Kamat A."/>
            <person name="Kanga B."/>
            <person name="Kashin S."/>
            <person name="Khazanovich D."/>
            <person name="Kisner P."/>
            <person name="Lance K."/>
            <person name="Lara M."/>
            <person name="Lee W."/>
            <person name="Lennon N."/>
            <person name="Letendre F."/>
            <person name="LeVine R."/>
            <person name="Lipovsky A."/>
            <person name="Liu X."/>
            <person name="Liu J."/>
            <person name="Liu S."/>
            <person name="Lokyitsang T."/>
            <person name="Lokyitsang Y."/>
            <person name="Lubonja R."/>
            <person name="Lui A."/>
            <person name="MacDonald P."/>
            <person name="Magnisalis V."/>
            <person name="Maru K."/>
            <person name="Matthews C."/>
            <person name="McCusker W."/>
            <person name="McDonough S."/>
            <person name="Mehta T."/>
            <person name="Meldrim J."/>
            <person name="Meneus L."/>
            <person name="Mihai O."/>
            <person name="Mihalev A."/>
            <person name="Mihova T."/>
            <person name="Mittelman R."/>
            <person name="Mlenga V."/>
            <person name="Montmayeur A."/>
            <person name="Mulrain L."/>
            <person name="Navidi A."/>
            <person name="Naylor J."/>
            <person name="Negash T."/>
            <person name="Nguyen T."/>
            <person name="Nguyen N."/>
            <person name="Nicol R."/>
            <person name="Norbu C."/>
            <person name="Norbu N."/>
            <person name="Novod N."/>
            <person name="O'Neill B."/>
            <person name="Osman S."/>
            <person name="Markiewicz E."/>
            <person name="Oyono O.L."/>
            <person name="Patti C."/>
            <person name="Phunkhang P."/>
            <person name="Pierre F."/>
            <person name="Priest M."/>
            <person name="Raghuraman S."/>
            <person name="Rege F."/>
            <person name="Reyes R."/>
            <person name="Rise C."/>
            <person name="Rogov P."/>
            <person name="Ross K."/>
            <person name="Ryan E."/>
            <person name="Settipalli S."/>
            <person name="Shea T."/>
            <person name="Sherpa N."/>
            <person name="Shi L."/>
            <person name="Shih D."/>
            <person name="Sparrow T."/>
            <person name="Spaulding J."/>
            <person name="Stalker J."/>
            <person name="Stange-Thomann N."/>
            <person name="Stavropoulos S."/>
            <person name="Stone C."/>
            <person name="Strader C."/>
            <person name="Tesfaye S."/>
            <person name="Thomson T."/>
            <person name="Thoulutsang Y."/>
            <person name="Thoulutsang D."/>
            <person name="Topham K."/>
            <person name="Topping I."/>
            <person name="Tsamla T."/>
            <person name="Vassiliev H."/>
            <person name="Vo A."/>
            <person name="Wangchuk T."/>
            <person name="Wangdi T."/>
            <person name="Weiand M."/>
            <person name="Wilkinson J."/>
            <person name="Wilson A."/>
            <person name="Yadav S."/>
            <person name="Young G."/>
            <person name="Yu Q."/>
            <person name="Zembek L."/>
            <person name="Zhong D."/>
            <person name="Zimmer A."/>
            <person name="Zwirko Z."/>
            <person name="Jaffe D.B."/>
            <person name="Alvarez P."/>
            <person name="Brockman W."/>
            <person name="Butler J."/>
            <person name="Chin C."/>
            <person name="Gnerre S."/>
            <person name="Grabherr M."/>
            <person name="Kleber M."/>
            <person name="Mauceli E."/>
            <person name="MacCallum I."/>
        </authorList>
    </citation>
    <scope>NUCLEOTIDE SEQUENCE [LARGE SCALE GENOMIC DNA]</scope>
    <source>
        <strain evidence="4 5">TSC#14021-0224.01</strain>
    </source>
</reference>
<dbReference type="GO" id="GO:0005739">
    <property type="term" value="C:mitochondrion"/>
    <property type="evidence" value="ECO:0007669"/>
    <property type="project" value="TreeGrafter"/>
</dbReference>
<evidence type="ECO:0000256" key="1">
    <source>
        <dbReference type="ARBA" id="ARBA00022688"/>
    </source>
</evidence>
<evidence type="ECO:0000313" key="4">
    <source>
        <dbReference type="EMBL" id="KQS44047.1"/>
    </source>
</evidence>
<dbReference type="PANTHER" id="PTHR12922:SF7">
    <property type="entry name" value="UBIQUINONE BIOSYNTHESIS PROTEIN COQ4 HOMOLOG, MITOCHONDRIAL"/>
    <property type="match status" value="1"/>
</dbReference>
<proteinExistence type="predicted"/>
<keyword evidence="3" id="KW-0732">Signal</keyword>
<dbReference type="OrthoDB" id="4249at2759"/>
<keyword evidence="5" id="KW-1185">Reference proteome</keyword>
<accession>A0A0Q5U4M7</accession>
<feature type="signal peptide" evidence="3">
    <location>
        <begin position="1"/>
        <end position="16"/>
    </location>
</feature>
<reference evidence="4 5" key="2">
    <citation type="journal article" date="2008" name="Bioinformatics">
        <title>Assembly reconciliation.</title>
        <authorList>
            <person name="Zimin A.V."/>
            <person name="Smith D.R."/>
            <person name="Sutton G."/>
            <person name="Yorke J.A."/>
        </authorList>
    </citation>
    <scope>NUCLEOTIDE SEQUENCE [LARGE SCALE GENOMIC DNA]</scope>
    <source>
        <strain evidence="4 5">TSC#14021-0224.01</strain>
    </source>
</reference>
<name>A0A0Q5U4M7_DROER</name>
<gene>
    <name evidence="4" type="primary">Dere\GG15811</name>
    <name evidence="4" type="synonym">dere_GLEANR_15852</name>
    <name evidence="4" type="synonym">GG15811</name>
    <name evidence="4" type="ORF">Dere_GG15811</name>
</gene>
<evidence type="ECO:0000313" key="5">
    <source>
        <dbReference type="Proteomes" id="UP000008711"/>
    </source>
</evidence>
<dbReference type="AlphaFoldDB" id="A0A0Q5U4M7"/>
<dbReference type="EMBL" id="CH954178">
    <property type="protein sequence ID" value="KQS44047.1"/>
    <property type="molecule type" value="Genomic_DNA"/>
</dbReference>
<keyword evidence="2" id="KW-0862">Zinc</keyword>
<dbReference type="Proteomes" id="UP000008711">
    <property type="component" value="Unassembled WGS sequence"/>
</dbReference>
<organism evidence="4 5">
    <name type="scientific">Drosophila erecta</name>
    <name type="common">Fruit fly</name>
    <dbReference type="NCBI Taxonomy" id="7220"/>
    <lineage>
        <taxon>Eukaryota</taxon>
        <taxon>Metazoa</taxon>
        <taxon>Ecdysozoa</taxon>
        <taxon>Arthropoda</taxon>
        <taxon>Hexapoda</taxon>
        <taxon>Insecta</taxon>
        <taxon>Pterygota</taxon>
        <taxon>Neoptera</taxon>
        <taxon>Endopterygota</taxon>
        <taxon>Diptera</taxon>
        <taxon>Brachycera</taxon>
        <taxon>Muscomorpha</taxon>
        <taxon>Ephydroidea</taxon>
        <taxon>Drosophilidae</taxon>
        <taxon>Drosophila</taxon>
        <taxon>Sophophora</taxon>
    </lineage>
</organism>
<protein>
    <submittedName>
        <fullName evidence="4">Uncharacterized protein, isoform B</fullName>
    </submittedName>
</protein>
<dbReference type="GO" id="GO:0006744">
    <property type="term" value="P:ubiquinone biosynthetic process"/>
    <property type="evidence" value="ECO:0007669"/>
    <property type="project" value="UniProtKB-KW"/>
</dbReference>
<dbReference type="PANTHER" id="PTHR12922">
    <property type="entry name" value="UBIQUINONE BIOSYNTHESIS PROTEIN"/>
    <property type="match status" value="1"/>
</dbReference>
<dbReference type="InterPro" id="IPR007715">
    <property type="entry name" value="Coq4"/>
</dbReference>
<evidence type="ECO:0000256" key="2">
    <source>
        <dbReference type="ARBA" id="ARBA00022833"/>
    </source>
</evidence>